<accession>A0A1M6RSA2</accession>
<dbReference type="InterPro" id="IPR000182">
    <property type="entry name" value="GNAT_dom"/>
</dbReference>
<dbReference type="PROSITE" id="PS51186">
    <property type="entry name" value="GNAT"/>
    <property type="match status" value="1"/>
</dbReference>
<sequence>MSSFTIRPAHPAEAASIATLIMEAMNHDCCQWWAGPNHTLGDFHQLMTSLVQRTDSQYSYLNTLVAVVDHEVVGICTAYDGARLHQLRQAFIDGARQSFGMDHSHIDDETSAGEFYLDSLCVVAPYRKLGIATALLKASIEKARTLGMPSVGLLVDCGNPKAEHLYTQIGFRHQDDTSWGGHPMHHLIYQL</sequence>
<dbReference type="EMBL" id="FRBD01000002">
    <property type="protein sequence ID" value="SHK35167.1"/>
    <property type="molecule type" value="Genomic_DNA"/>
</dbReference>
<evidence type="ECO:0000259" key="3">
    <source>
        <dbReference type="PROSITE" id="PS51186"/>
    </source>
</evidence>
<dbReference type="AlphaFoldDB" id="A0A1M6RSA2"/>
<reference evidence="4 5" key="1">
    <citation type="submission" date="2016-11" db="EMBL/GenBank/DDBJ databases">
        <authorList>
            <person name="Jaros S."/>
            <person name="Januszkiewicz K."/>
            <person name="Wedrychowicz H."/>
        </authorList>
    </citation>
    <scope>NUCLEOTIDE SEQUENCE [LARGE SCALE GENOMIC DNA]</scope>
    <source>
        <strain evidence="4 5">KHT3</strain>
    </source>
</reference>
<gene>
    <name evidence="4" type="ORF">SAMN05216463_10282</name>
</gene>
<dbReference type="Gene3D" id="3.40.630.30">
    <property type="match status" value="1"/>
</dbReference>
<organism evidence="4 5">
    <name type="scientific">Xylanibacter ruminicola</name>
    <name type="common">Prevotella ruminicola</name>
    <dbReference type="NCBI Taxonomy" id="839"/>
    <lineage>
        <taxon>Bacteria</taxon>
        <taxon>Pseudomonadati</taxon>
        <taxon>Bacteroidota</taxon>
        <taxon>Bacteroidia</taxon>
        <taxon>Bacteroidales</taxon>
        <taxon>Prevotellaceae</taxon>
        <taxon>Xylanibacter</taxon>
    </lineage>
</organism>
<dbReference type="Proteomes" id="UP000184130">
    <property type="component" value="Unassembled WGS sequence"/>
</dbReference>
<proteinExistence type="predicted"/>
<evidence type="ECO:0000313" key="5">
    <source>
        <dbReference type="Proteomes" id="UP000184130"/>
    </source>
</evidence>
<dbReference type="OrthoDB" id="5319888at2"/>
<dbReference type="SUPFAM" id="SSF55729">
    <property type="entry name" value="Acyl-CoA N-acyltransferases (Nat)"/>
    <property type="match status" value="1"/>
</dbReference>
<evidence type="ECO:0000256" key="1">
    <source>
        <dbReference type="ARBA" id="ARBA00022679"/>
    </source>
</evidence>
<dbReference type="RefSeq" id="WP_073204302.1">
    <property type="nucleotide sequence ID" value="NZ_FRBD01000002.1"/>
</dbReference>
<dbReference type="GO" id="GO:0016747">
    <property type="term" value="F:acyltransferase activity, transferring groups other than amino-acyl groups"/>
    <property type="evidence" value="ECO:0007669"/>
    <property type="project" value="InterPro"/>
</dbReference>
<keyword evidence="1" id="KW-0808">Transferase</keyword>
<dbReference type="PANTHER" id="PTHR43877">
    <property type="entry name" value="AMINOALKYLPHOSPHONATE N-ACETYLTRANSFERASE-RELATED-RELATED"/>
    <property type="match status" value="1"/>
</dbReference>
<keyword evidence="2" id="KW-0012">Acyltransferase</keyword>
<evidence type="ECO:0000313" key="4">
    <source>
        <dbReference type="EMBL" id="SHK35167.1"/>
    </source>
</evidence>
<protein>
    <submittedName>
        <fullName evidence="4">DNA-3-methyladenine glycosylase I</fullName>
    </submittedName>
</protein>
<evidence type="ECO:0000256" key="2">
    <source>
        <dbReference type="ARBA" id="ARBA00023315"/>
    </source>
</evidence>
<dbReference type="InterPro" id="IPR016181">
    <property type="entry name" value="Acyl_CoA_acyltransferase"/>
</dbReference>
<name>A0A1M6RSA2_XYLRU</name>
<dbReference type="InterPro" id="IPR050832">
    <property type="entry name" value="Bact_Acetyltransf"/>
</dbReference>
<dbReference type="CDD" id="cd04301">
    <property type="entry name" value="NAT_SF"/>
    <property type="match status" value="1"/>
</dbReference>
<feature type="domain" description="N-acetyltransferase" evidence="3">
    <location>
        <begin position="19"/>
        <end position="191"/>
    </location>
</feature>
<dbReference type="Pfam" id="PF00583">
    <property type="entry name" value="Acetyltransf_1"/>
    <property type="match status" value="1"/>
</dbReference>